<gene>
    <name evidence="1" type="ORF">HD556DRAFT_1327764</name>
</gene>
<name>A0A9P7DWG7_9AGAM</name>
<organism evidence="1 2">
    <name type="scientific">Suillus plorans</name>
    <dbReference type="NCBI Taxonomy" id="116603"/>
    <lineage>
        <taxon>Eukaryota</taxon>
        <taxon>Fungi</taxon>
        <taxon>Dikarya</taxon>
        <taxon>Basidiomycota</taxon>
        <taxon>Agaricomycotina</taxon>
        <taxon>Agaricomycetes</taxon>
        <taxon>Agaricomycetidae</taxon>
        <taxon>Boletales</taxon>
        <taxon>Suillineae</taxon>
        <taxon>Suillaceae</taxon>
        <taxon>Suillus</taxon>
    </lineage>
</organism>
<evidence type="ECO:0000313" key="2">
    <source>
        <dbReference type="Proteomes" id="UP000719766"/>
    </source>
</evidence>
<accession>A0A9P7DWG7</accession>
<dbReference type="Proteomes" id="UP000719766">
    <property type="component" value="Unassembled WGS sequence"/>
</dbReference>
<reference evidence="1" key="1">
    <citation type="journal article" date="2020" name="New Phytol.">
        <title>Comparative genomics reveals dynamic genome evolution in host specialist ectomycorrhizal fungi.</title>
        <authorList>
            <person name="Lofgren L.A."/>
            <person name="Nguyen N.H."/>
            <person name="Vilgalys R."/>
            <person name="Ruytinx J."/>
            <person name="Liao H.L."/>
            <person name="Branco S."/>
            <person name="Kuo A."/>
            <person name="LaButti K."/>
            <person name="Lipzen A."/>
            <person name="Andreopoulos W."/>
            <person name="Pangilinan J."/>
            <person name="Riley R."/>
            <person name="Hundley H."/>
            <person name="Na H."/>
            <person name="Barry K."/>
            <person name="Grigoriev I.V."/>
            <person name="Stajich J.E."/>
            <person name="Kennedy P.G."/>
        </authorList>
    </citation>
    <scope>NUCLEOTIDE SEQUENCE</scope>
    <source>
        <strain evidence="1">S12</strain>
    </source>
</reference>
<dbReference type="GeneID" id="64595348"/>
<protein>
    <submittedName>
        <fullName evidence="1">Uncharacterized protein</fullName>
    </submittedName>
</protein>
<comment type="caution">
    <text evidence="1">The sequence shown here is derived from an EMBL/GenBank/DDBJ whole genome shotgun (WGS) entry which is preliminary data.</text>
</comment>
<proteinExistence type="predicted"/>
<keyword evidence="2" id="KW-1185">Reference proteome</keyword>
<evidence type="ECO:0000313" key="1">
    <source>
        <dbReference type="EMBL" id="KAG1804991.1"/>
    </source>
</evidence>
<dbReference type="EMBL" id="JABBWE010000003">
    <property type="protein sequence ID" value="KAG1804991.1"/>
    <property type="molecule type" value="Genomic_DNA"/>
</dbReference>
<dbReference type="AlphaFoldDB" id="A0A9P7DWG7"/>
<dbReference type="RefSeq" id="XP_041166606.1">
    <property type="nucleotide sequence ID" value="XM_041301584.1"/>
</dbReference>
<sequence>MSSCGSLKKPDVGLPKAKRWHRRRISVTRSLVVVMSSIFGDLHNCLIPHSIARNYLCLRFLLSHPMHSRSIVPMNMCSAALGHLSWARSYSPARTPFPAMQTSQHPCHLLPSKYGPVLPKANNRARLLIRTAPIRRVQERIGSLLHSVTEAAHTSLHTSRVSLLSHLHLIYSTSRSTLAPRVSTWITPPPLMLPVTSSRRRS</sequence>